<keyword evidence="7 12" id="KW-0067">ATP-binding</keyword>
<protein>
    <recommendedName>
        <fullName evidence="12">Protein translocase subunit SecA</fullName>
        <ecNumber evidence="12">7.4.2.8</ecNumber>
    </recommendedName>
</protein>
<reference evidence="18" key="1">
    <citation type="journal article" date="2019" name="Int. J. Syst. Evol. Microbiol.">
        <title>The Global Catalogue of Microorganisms (GCM) 10K type strain sequencing project: providing services to taxonomists for standard genome sequencing and annotation.</title>
        <authorList>
            <consortium name="The Broad Institute Genomics Platform"/>
            <consortium name="The Broad Institute Genome Sequencing Center for Infectious Disease"/>
            <person name="Wu L."/>
            <person name="Ma J."/>
        </authorList>
    </citation>
    <scope>NUCLEOTIDE SEQUENCE [LARGE SCALE GENOMIC DNA]</scope>
    <source>
        <strain evidence="18">JCM 13022</strain>
    </source>
</reference>
<organism evidence="17 18">
    <name type="scientific">Prauserella alba</name>
    <dbReference type="NCBI Taxonomy" id="176898"/>
    <lineage>
        <taxon>Bacteria</taxon>
        <taxon>Bacillati</taxon>
        <taxon>Actinomycetota</taxon>
        <taxon>Actinomycetes</taxon>
        <taxon>Pseudonocardiales</taxon>
        <taxon>Pseudonocardiaceae</taxon>
        <taxon>Prauserella</taxon>
    </lineage>
</organism>
<dbReference type="PROSITE" id="PS51192">
    <property type="entry name" value="HELICASE_ATP_BIND_1"/>
    <property type="match status" value="1"/>
</dbReference>
<dbReference type="InterPro" id="IPR011130">
    <property type="entry name" value="SecA_preprotein_X-link_dom"/>
</dbReference>
<keyword evidence="11 12" id="KW-0472">Membrane</keyword>
<keyword evidence="9 12" id="KW-1278">Translocase</keyword>
<dbReference type="PROSITE" id="PS51194">
    <property type="entry name" value="HELICASE_CTER"/>
    <property type="match status" value="1"/>
</dbReference>
<dbReference type="Proteomes" id="UP001500467">
    <property type="component" value="Unassembled WGS sequence"/>
</dbReference>
<dbReference type="SMART" id="SM00957">
    <property type="entry name" value="SecA_DEAD"/>
    <property type="match status" value="1"/>
</dbReference>
<evidence type="ECO:0000259" key="15">
    <source>
        <dbReference type="PROSITE" id="PS51194"/>
    </source>
</evidence>
<feature type="region of interest" description="Disordered" evidence="13">
    <location>
        <begin position="647"/>
        <end position="746"/>
    </location>
</feature>
<dbReference type="InterPro" id="IPR014018">
    <property type="entry name" value="SecA_motor_DEAD"/>
</dbReference>
<feature type="binding site" evidence="12">
    <location>
        <begin position="111"/>
        <end position="115"/>
    </location>
    <ligand>
        <name>ATP</name>
        <dbReference type="ChEBI" id="CHEBI:30616"/>
    </ligand>
</feature>
<dbReference type="CDD" id="cd18803">
    <property type="entry name" value="SF2_C_secA"/>
    <property type="match status" value="1"/>
</dbReference>
<name>A0ABP4G262_9PSEU</name>
<dbReference type="InterPro" id="IPR026389">
    <property type="entry name" value="SecA_Actinobact-type"/>
</dbReference>
<keyword evidence="5 12" id="KW-0963">Cytoplasm</keyword>
<evidence type="ECO:0000256" key="10">
    <source>
        <dbReference type="ARBA" id="ARBA00023010"/>
    </source>
</evidence>
<comment type="caution">
    <text evidence="17">The sequence shown here is derived from an EMBL/GenBank/DDBJ whole genome shotgun (WGS) entry which is preliminary data.</text>
</comment>
<sequence>MALMSRVSKRLRRIIQRPASVELTRYEALLPRIEKREPELEKLDDGGLTAAATELGDDLSATGTFSDRQLVEVCALGREAARRGLGERAFDVQLLGTMGLLTGHVVQMQTGEGKTLAGALAAAGYALQGKRVHVISVNDYLARRDAEWMRPVYDLLGVSVAWVEPSLETADRRAAYGAEICYGAVSEIGFDVLRDRLVTDAGELAQAEPEVAIVDEADSVLVDEARVPLVMAGSVDAGVADLEVANIVRRLRVGLHYETDPDGRNAWLTTAGASVVEKSLGGIDLYAEDGADRLAAVNVALHAHALLTRDVDYLVRDGKVQLINASRGRVAELQRWPDGLQAAVEAKEQLPPSDRGEILDSITVQALIARYPQVAGMTGTAVAVAEQLREFYELEVAVIPQNTPNVREDTADRIYAAPNNKLRAIVSEIEEVHATGRPILVGTQDVAESEELAEKLDKAGLPCVVLNARNDAEEAAIIAEAGTYERITVSTQMAGRGTDIRLGGADGSDRERVAELGGLHVIGTARYPSSRLDDQLRGRAGRQGDPGSSVFFASLNDELVLGHAPDVPDGIDADPDTGEITDNAAHRQINHAQRVAEGVDLEIHRNTWRYTRLIEHQRSELLKWRDEVLRTDAAKKTLAEFAAAGDDETTGAAGKNKKAAKAAGADADSSATGDTGTGDAGTGDSESGDTATTDTATTDPASEDSDGADAAAGDRAAPDDATTGDTSADATTTDDTTAGDPGDAADADAKRLDEARLTELAEKLGEEELTTGCRRIMLFHMDQLWADHLAFLNNVRETIHLRAMAREQPLDEFHRAAIPEFHKIRSRVESRSAETLAAAAVTSDGIDLAAAGVRRPTSTWTYLVQDNPFDSDAEQALKKVRGMLRKKRS</sequence>
<dbReference type="SUPFAM" id="SSF81886">
    <property type="entry name" value="Helical scaffold and wing domains of SecA"/>
    <property type="match status" value="2"/>
</dbReference>
<dbReference type="InterPro" id="IPR020937">
    <property type="entry name" value="SecA_CS"/>
</dbReference>
<evidence type="ECO:0000259" key="16">
    <source>
        <dbReference type="PROSITE" id="PS51196"/>
    </source>
</evidence>
<dbReference type="PROSITE" id="PS51196">
    <property type="entry name" value="SECA_MOTOR_DEAD"/>
    <property type="match status" value="1"/>
</dbReference>
<dbReference type="InterPro" id="IPR000185">
    <property type="entry name" value="SecA"/>
</dbReference>
<dbReference type="PANTHER" id="PTHR30612">
    <property type="entry name" value="SECA INNER MEMBRANE COMPONENT OF SEC PROTEIN SECRETION SYSTEM"/>
    <property type="match status" value="1"/>
</dbReference>
<keyword evidence="8 12" id="KW-0653">Protein transport</keyword>
<comment type="function">
    <text evidence="12">Part of the Sec protein translocase complex. Interacts with the SecYEG preprotein conducting channel. Has a central role in coupling the hydrolysis of ATP to the transfer of proteins into and across the cell membrane, serving as an ATP-driven molecular motor driving the stepwise translocation of polypeptide chains across the membrane.</text>
</comment>
<dbReference type="RefSeq" id="WP_253859826.1">
    <property type="nucleotide sequence ID" value="NZ_BAAALM010000009.1"/>
</dbReference>
<evidence type="ECO:0000256" key="8">
    <source>
        <dbReference type="ARBA" id="ARBA00022927"/>
    </source>
</evidence>
<comment type="catalytic activity">
    <reaction evidence="12">
        <text>ATP + H2O + cellular proteinSide 1 = ADP + phosphate + cellular proteinSide 2.</text>
        <dbReference type="EC" id="7.4.2.8"/>
    </reaction>
</comment>
<dbReference type="SUPFAM" id="SSF52540">
    <property type="entry name" value="P-loop containing nucleoside triphosphate hydrolases"/>
    <property type="match status" value="2"/>
</dbReference>
<dbReference type="SMART" id="SM00958">
    <property type="entry name" value="SecA_PP_bind"/>
    <property type="match status" value="1"/>
</dbReference>
<dbReference type="EMBL" id="BAAALM010000009">
    <property type="protein sequence ID" value="GAA1208269.1"/>
    <property type="molecule type" value="Genomic_DNA"/>
</dbReference>
<dbReference type="InterPro" id="IPR027417">
    <property type="entry name" value="P-loop_NTPase"/>
</dbReference>
<evidence type="ECO:0000256" key="12">
    <source>
        <dbReference type="HAMAP-Rule" id="MF_01382"/>
    </source>
</evidence>
<dbReference type="HAMAP" id="MF_01382">
    <property type="entry name" value="SecA"/>
    <property type="match status" value="1"/>
</dbReference>
<evidence type="ECO:0000256" key="2">
    <source>
        <dbReference type="ARBA" id="ARBA00007650"/>
    </source>
</evidence>
<evidence type="ECO:0000256" key="13">
    <source>
        <dbReference type="SAM" id="MobiDB-lite"/>
    </source>
</evidence>
<dbReference type="Gene3D" id="3.40.50.300">
    <property type="entry name" value="P-loop containing nucleotide triphosphate hydrolases"/>
    <property type="match status" value="3"/>
</dbReference>
<evidence type="ECO:0000256" key="5">
    <source>
        <dbReference type="ARBA" id="ARBA00022490"/>
    </source>
</evidence>
<dbReference type="Pfam" id="PF07517">
    <property type="entry name" value="SecA_DEAD"/>
    <property type="match status" value="1"/>
</dbReference>
<comment type="subunit">
    <text evidence="12">Monomer and homodimer. Part of the essential Sec protein translocation apparatus which comprises SecA, SecYEG and auxiliary proteins SecDF. Other proteins may also be involved.</text>
</comment>
<evidence type="ECO:0000256" key="7">
    <source>
        <dbReference type="ARBA" id="ARBA00022840"/>
    </source>
</evidence>
<evidence type="ECO:0000256" key="4">
    <source>
        <dbReference type="ARBA" id="ARBA00022475"/>
    </source>
</evidence>
<dbReference type="Pfam" id="PF21090">
    <property type="entry name" value="P-loop_SecA"/>
    <property type="match status" value="2"/>
</dbReference>
<keyword evidence="4 12" id="KW-1003">Cell membrane</keyword>
<dbReference type="PRINTS" id="PR00906">
    <property type="entry name" value="SECA"/>
</dbReference>
<feature type="compositionally biased region" description="Low complexity" evidence="13">
    <location>
        <begin position="682"/>
        <end position="700"/>
    </location>
</feature>
<dbReference type="InterPro" id="IPR044722">
    <property type="entry name" value="SecA_SF2_C"/>
</dbReference>
<feature type="domain" description="SecA family profile" evidence="16">
    <location>
        <begin position="8"/>
        <end position="582"/>
    </location>
</feature>
<dbReference type="Pfam" id="PF07516">
    <property type="entry name" value="SecA_SW"/>
    <property type="match status" value="1"/>
</dbReference>
<feature type="binding site" evidence="12">
    <location>
        <position position="499"/>
    </location>
    <ligand>
        <name>ATP</name>
        <dbReference type="ChEBI" id="CHEBI:30616"/>
    </ligand>
</feature>
<dbReference type="InterPro" id="IPR014001">
    <property type="entry name" value="Helicase_ATP-bd"/>
</dbReference>
<keyword evidence="6 12" id="KW-0547">Nucleotide-binding</keyword>
<dbReference type="PANTHER" id="PTHR30612:SF0">
    <property type="entry name" value="CHLOROPLAST PROTEIN-TRANSPORTING ATPASE"/>
    <property type="match status" value="1"/>
</dbReference>
<keyword evidence="10 12" id="KW-0811">Translocation</keyword>
<comment type="subcellular location">
    <subcellularLocation>
        <location evidence="12">Cell membrane</location>
        <topology evidence="12">Peripheral membrane protein</topology>
        <orientation evidence="12">Cytoplasmic side</orientation>
    </subcellularLocation>
    <subcellularLocation>
        <location evidence="12">Cytoplasm</location>
    </subcellularLocation>
    <subcellularLocation>
        <location evidence="1">Membrane</location>
        <topology evidence="1">Peripheral membrane protein</topology>
    </subcellularLocation>
    <text evidence="12">Distribution is 50-50.</text>
</comment>
<dbReference type="CDD" id="cd17928">
    <property type="entry name" value="DEXDc_SecA"/>
    <property type="match status" value="1"/>
</dbReference>
<feature type="compositionally biased region" description="Low complexity" evidence="13">
    <location>
        <begin position="708"/>
        <end position="744"/>
    </location>
</feature>
<comment type="similarity">
    <text evidence="2 12">Belongs to the SecA family.</text>
</comment>
<dbReference type="Gene3D" id="3.90.1440.10">
    <property type="entry name" value="SecA, preprotein cross-linking domain"/>
    <property type="match status" value="1"/>
</dbReference>
<evidence type="ECO:0000256" key="6">
    <source>
        <dbReference type="ARBA" id="ARBA00022741"/>
    </source>
</evidence>
<dbReference type="InterPro" id="IPR011115">
    <property type="entry name" value="SecA_DEAD"/>
</dbReference>
<evidence type="ECO:0000256" key="3">
    <source>
        <dbReference type="ARBA" id="ARBA00022448"/>
    </source>
</evidence>
<evidence type="ECO:0000256" key="1">
    <source>
        <dbReference type="ARBA" id="ARBA00004170"/>
    </source>
</evidence>
<dbReference type="Pfam" id="PF01043">
    <property type="entry name" value="SecA_PP_bind"/>
    <property type="match status" value="1"/>
</dbReference>
<dbReference type="PROSITE" id="PS01312">
    <property type="entry name" value="SECA"/>
    <property type="match status" value="1"/>
</dbReference>
<evidence type="ECO:0000259" key="14">
    <source>
        <dbReference type="PROSITE" id="PS51192"/>
    </source>
</evidence>
<evidence type="ECO:0000313" key="18">
    <source>
        <dbReference type="Proteomes" id="UP001500467"/>
    </source>
</evidence>
<dbReference type="Gene3D" id="1.10.3060.10">
    <property type="entry name" value="Helical scaffold and wing domains of SecA"/>
    <property type="match status" value="1"/>
</dbReference>
<dbReference type="InterPro" id="IPR011116">
    <property type="entry name" value="SecA_Wing/Scaffold"/>
</dbReference>
<feature type="domain" description="Helicase C-terminal" evidence="15">
    <location>
        <begin position="421"/>
        <end position="607"/>
    </location>
</feature>
<dbReference type="InterPro" id="IPR036266">
    <property type="entry name" value="SecA_Wing/Scaffold_sf"/>
</dbReference>
<evidence type="ECO:0000256" key="11">
    <source>
        <dbReference type="ARBA" id="ARBA00023136"/>
    </source>
</evidence>
<dbReference type="EC" id="7.4.2.8" evidence="12"/>
<dbReference type="InterPro" id="IPR001650">
    <property type="entry name" value="Helicase_C-like"/>
</dbReference>
<keyword evidence="18" id="KW-1185">Reference proteome</keyword>
<accession>A0ABP4G262</accession>
<feature type="domain" description="Helicase ATP-binding" evidence="14">
    <location>
        <begin position="95"/>
        <end position="253"/>
    </location>
</feature>
<proteinExistence type="inferred from homology"/>
<feature type="binding site" evidence="12">
    <location>
        <position position="93"/>
    </location>
    <ligand>
        <name>ATP</name>
        <dbReference type="ChEBI" id="CHEBI:30616"/>
    </ligand>
</feature>
<gene>
    <name evidence="12" type="primary">secA</name>
    <name evidence="17" type="ORF">GCM10009675_30040</name>
</gene>
<evidence type="ECO:0000313" key="17">
    <source>
        <dbReference type="EMBL" id="GAA1208269.1"/>
    </source>
</evidence>
<keyword evidence="3 12" id="KW-0813">Transport</keyword>
<dbReference type="SUPFAM" id="SSF81767">
    <property type="entry name" value="Pre-protein crosslinking domain of SecA"/>
    <property type="match status" value="1"/>
</dbReference>
<dbReference type="NCBIfam" id="TIGR04221">
    <property type="entry name" value="SecA2_Mycobac"/>
    <property type="match status" value="1"/>
</dbReference>
<evidence type="ECO:0000256" key="9">
    <source>
        <dbReference type="ARBA" id="ARBA00022967"/>
    </source>
</evidence>
<feature type="compositionally biased region" description="Low complexity" evidence="13">
    <location>
        <begin position="661"/>
        <end position="674"/>
    </location>
</feature>
<dbReference type="InterPro" id="IPR036670">
    <property type="entry name" value="SecA_X-link_sf"/>
</dbReference>